<evidence type="ECO:0000313" key="2">
    <source>
        <dbReference type="EMBL" id="CAH1601727.1"/>
    </source>
</evidence>
<name>A0AAU9QTL0_9VIBR</name>
<protein>
    <recommendedName>
        <fullName evidence="4">Bacteriocin</fullName>
    </recommendedName>
</protein>
<reference evidence="2" key="1">
    <citation type="submission" date="2022-01" db="EMBL/GenBank/DDBJ databases">
        <authorList>
            <person name="Lagorce A."/>
        </authorList>
    </citation>
    <scope>NUCLEOTIDE SEQUENCE</scope>
    <source>
        <strain evidence="2">Th15_F1_A12</strain>
    </source>
</reference>
<sequence>MEIKKVEGGNFSGGAEHDEIGLTEEEAESREVFETAHHFEIFSTNELVELSASS</sequence>
<proteinExistence type="predicted"/>
<evidence type="ECO:0000256" key="1">
    <source>
        <dbReference type="SAM" id="MobiDB-lite"/>
    </source>
</evidence>
<dbReference type="Proteomes" id="UP001295462">
    <property type="component" value="Unassembled WGS sequence"/>
</dbReference>
<evidence type="ECO:0000313" key="3">
    <source>
        <dbReference type="Proteomes" id="UP001295462"/>
    </source>
</evidence>
<dbReference type="AlphaFoldDB" id="A0AAU9QTL0"/>
<evidence type="ECO:0008006" key="4">
    <source>
        <dbReference type="Google" id="ProtNLM"/>
    </source>
</evidence>
<feature type="region of interest" description="Disordered" evidence="1">
    <location>
        <begin position="1"/>
        <end position="29"/>
    </location>
</feature>
<organism evidence="2 3">
    <name type="scientific">Vibrio jasicida</name>
    <dbReference type="NCBI Taxonomy" id="766224"/>
    <lineage>
        <taxon>Bacteria</taxon>
        <taxon>Pseudomonadati</taxon>
        <taxon>Pseudomonadota</taxon>
        <taxon>Gammaproteobacteria</taxon>
        <taxon>Vibrionales</taxon>
        <taxon>Vibrionaceae</taxon>
        <taxon>Vibrio</taxon>
    </lineage>
</organism>
<comment type="caution">
    <text evidence="2">The sequence shown here is derived from an EMBL/GenBank/DDBJ whole genome shotgun (WGS) entry which is preliminary data.</text>
</comment>
<accession>A0AAU9QTL0</accession>
<dbReference type="EMBL" id="CAKMUD010000105">
    <property type="protein sequence ID" value="CAH1601727.1"/>
    <property type="molecule type" value="Genomic_DNA"/>
</dbReference>
<gene>
    <name evidence="2" type="ORF">THF1A12_50187</name>
</gene>